<dbReference type="PANTHER" id="PTHR40691:SF3">
    <property type="entry name" value="(NA+)-NQR MATURATION NQRM"/>
    <property type="match status" value="1"/>
</dbReference>
<sequence length="78" mass="8020">MTWLIVFAVMLLVVLGMAIGVIMGRKPIAGSCGGIANLGIEKECSICGGDFSKCEEANADKAPGKAGVSDLAYDASKR</sequence>
<dbReference type="Proteomes" id="UP000198706">
    <property type="component" value="Unassembled WGS sequence"/>
</dbReference>
<keyword evidence="3" id="KW-1185">Reference proteome</keyword>
<reference evidence="2 3" key="1">
    <citation type="submission" date="2016-10" db="EMBL/GenBank/DDBJ databases">
        <authorList>
            <person name="de Groot N.N."/>
        </authorList>
    </citation>
    <scope>NUCLEOTIDE SEQUENCE [LARGE SCALE GENOMIC DNA]</scope>
    <source>
        <strain evidence="2 3">JCM 21544</strain>
    </source>
</reference>
<dbReference type="STRING" id="137658.SAMN05216186_104277"/>
<organism evidence="2 3">
    <name type="scientific">Pseudomonas indica</name>
    <dbReference type="NCBI Taxonomy" id="137658"/>
    <lineage>
        <taxon>Bacteria</taxon>
        <taxon>Pseudomonadati</taxon>
        <taxon>Pseudomonadota</taxon>
        <taxon>Gammaproteobacteria</taxon>
        <taxon>Pseudomonadales</taxon>
        <taxon>Pseudomonadaceae</taxon>
        <taxon>Pseudomonas</taxon>
    </lineage>
</organism>
<evidence type="ECO:0000256" key="1">
    <source>
        <dbReference type="SAM" id="MobiDB-lite"/>
    </source>
</evidence>
<dbReference type="InterPro" id="IPR007495">
    <property type="entry name" value="NqrM"/>
</dbReference>
<proteinExistence type="predicted"/>
<evidence type="ECO:0008006" key="4">
    <source>
        <dbReference type="Google" id="ProtNLM"/>
    </source>
</evidence>
<dbReference type="AlphaFoldDB" id="A0A1G8ZE45"/>
<dbReference type="RefSeq" id="WP_084334025.1">
    <property type="nucleotide sequence ID" value="NZ_CBKZNZ010000052.1"/>
</dbReference>
<dbReference type="EMBL" id="FNFD01000004">
    <property type="protein sequence ID" value="SDK12894.1"/>
    <property type="molecule type" value="Genomic_DNA"/>
</dbReference>
<evidence type="ECO:0000313" key="3">
    <source>
        <dbReference type="Proteomes" id="UP000198706"/>
    </source>
</evidence>
<evidence type="ECO:0000313" key="2">
    <source>
        <dbReference type="EMBL" id="SDK12894.1"/>
    </source>
</evidence>
<feature type="region of interest" description="Disordered" evidence="1">
    <location>
        <begin position="58"/>
        <end position="78"/>
    </location>
</feature>
<name>A0A1G8ZE45_9PSED</name>
<accession>A0A1G8ZE45</accession>
<protein>
    <recommendedName>
        <fullName evidence="4">ApbE family protein</fullName>
    </recommendedName>
</protein>
<dbReference type="Pfam" id="PF04400">
    <property type="entry name" value="NqrM"/>
    <property type="match status" value="1"/>
</dbReference>
<gene>
    <name evidence="2" type="ORF">SAMN05216186_104277</name>
</gene>
<dbReference type="PANTHER" id="PTHR40691">
    <property type="entry name" value="(NA+)-NQR MATURATION NQRM"/>
    <property type="match status" value="1"/>
</dbReference>